<feature type="transmembrane region" description="Helical" evidence="1">
    <location>
        <begin position="67"/>
        <end position="86"/>
    </location>
</feature>
<feature type="transmembrane region" description="Helical" evidence="1">
    <location>
        <begin position="98"/>
        <end position="120"/>
    </location>
</feature>
<keyword evidence="1" id="KW-0472">Membrane</keyword>
<accession>A0A562U7X2</accession>
<dbReference type="EMBL" id="VLLI01000004">
    <property type="protein sequence ID" value="TWJ01477.1"/>
    <property type="molecule type" value="Genomic_DNA"/>
</dbReference>
<dbReference type="AlphaFoldDB" id="A0A562U7X2"/>
<keyword evidence="3" id="KW-1185">Reference proteome</keyword>
<organism evidence="2 3">
    <name type="scientific">Mucilaginibacter frigoritolerans</name>
    <dbReference type="NCBI Taxonomy" id="652788"/>
    <lineage>
        <taxon>Bacteria</taxon>
        <taxon>Pseudomonadati</taxon>
        <taxon>Bacteroidota</taxon>
        <taxon>Sphingobacteriia</taxon>
        <taxon>Sphingobacteriales</taxon>
        <taxon>Sphingobacteriaceae</taxon>
        <taxon>Mucilaginibacter</taxon>
    </lineage>
</organism>
<protein>
    <submittedName>
        <fullName evidence="2">Uncharacterized protein</fullName>
    </submittedName>
</protein>
<feature type="transmembrane region" description="Helical" evidence="1">
    <location>
        <begin position="32"/>
        <end position="52"/>
    </location>
</feature>
<sequence length="228" mass="26700">MISEYLTLNTSAEIICFVIAFICLIKDKSLAWRSMVLFLLITCITELTGIYIKKLYLADTVHVRPNIWIYNVLIIFQAGFTSLMFSHLLNKYINSKPIIIGGLAILFIMYVIEICIHGVFEKHNLTTTTMSVLFVLFSLFYFFQLNNDADYIVLKNSPAFWWVSGVLFFYFGRTACNIFYYKLSLVVVTPRHYLTYYIYNALNILLYACWSYSFICRKWLTTTSKSLY</sequence>
<reference evidence="2 3" key="1">
    <citation type="submission" date="2019-07" db="EMBL/GenBank/DDBJ databases">
        <title>Genomic Encyclopedia of Archaeal and Bacterial Type Strains, Phase II (KMG-II): from individual species to whole genera.</title>
        <authorList>
            <person name="Goeker M."/>
        </authorList>
    </citation>
    <scope>NUCLEOTIDE SEQUENCE [LARGE SCALE GENOMIC DNA]</scope>
    <source>
        <strain evidence="2 3">ATCC BAA-1854</strain>
    </source>
</reference>
<feature type="transmembrane region" description="Helical" evidence="1">
    <location>
        <begin position="193"/>
        <end position="215"/>
    </location>
</feature>
<gene>
    <name evidence="2" type="ORF">JN11_01628</name>
</gene>
<proteinExistence type="predicted"/>
<dbReference type="RefSeq" id="WP_144911466.1">
    <property type="nucleotide sequence ID" value="NZ_VLLI01000004.1"/>
</dbReference>
<evidence type="ECO:0000313" key="2">
    <source>
        <dbReference type="EMBL" id="TWJ01477.1"/>
    </source>
</evidence>
<dbReference type="OrthoDB" id="649648at2"/>
<feature type="transmembrane region" description="Helical" evidence="1">
    <location>
        <begin position="6"/>
        <end position="25"/>
    </location>
</feature>
<feature type="transmembrane region" description="Helical" evidence="1">
    <location>
        <begin position="126"/>
        <end position="147"/>
    </location>
</feature>
<keyword evidence="1" id="KW-0812">Transmembrane</keyword>
<evidence type="ECO:0000313" key="3">
    <source>
        <dbReference type="Proteomes" id="UP000317010"/>
    </source>
</evidence>
<dbReference type="Proteomes" id="UP000317010">
    <property type="component" value="Unassembled WGS sequence"/>
</dbReference>
<keyword evidence="1" id="KW-1133">Transmembrane helix</keyword>
<feature type="transmembrane region" description="Helical" evidence="1">
    <location>
        <begin position="159"/>
        <end position="181"/>
    </location>
</feature>
<evidence type="ECO:0000256" key="1">
    <source>
        <dbReference type="SAM" id="Phobius"/>
    </source>
</evidence>
<comment type="caution">
    <text evidence="2">The sequence shown here is derived from an EMBL/GenBank/DDBJ whole genome shotgun (WGS) entry which is preliminary data.</text>
</comment>
<name>A0A562U7X2_9SPHI</name>